<organism evidence="2 3">
    <name type="scientific">Sorghum bicolor</name>
    <name type="common">Sorghum</name>
    <name type="synonym">Sorghum vulgare</name>
    <dbReference type="NCBI Taxonomy" id="4558"/>
    <lineage>
        <taxon>Eukaryota</taxon>
        <taxon>Viridiplantae</taxon>
        <taxon>Streptophyta</taxon>
        <taxon>Embryophyta</taxon>
        <taxon>Tracheophyta</taxon>
        <taxon>Spermatophyta</taxon>
        <taxon>Magnoliopsida</taxon>
        <taxon>Liliopsida</taxon>
        <taxon>Poales</taxon>
        <taxon>Poaceae</taxon>
        <taxon>PACMAD clade</taxon>
        <taxon>Panicoideae</taxon>
        <taxon>Andropogonodae</taxon>
        <taxon>Andropogoneae</taxon>
        <taxon>Sorghinae</taxon>
        <taxon>Sorghum</taxon>
    </lineage>
</organism>
<gene>
    <name evidence="2" type="ORF">SORBI_3008G108950</name>
</gene>
<dbReference type="Proteomes" id="UP000000768">
    <property type="component" value="Chromosome 8"/>
</dbReference>
<evidence type="ECO:0000313" key="2">
    <source>
        <dbReference type="EMBL" id="OQU79197.1"/>
    </source>
</evidence>
<evidence type="ECO:0000313" key="3">
    <source>
        <dbReference type="Proteomes" id="UP000000768"/>
    </source>
</evidence>
<dbReference type="InParanoid" id="A0A1Z5R645"/>
<reference evidence="3" key="2">
    <citation type="journal article" date="2018" name="Plant J.">
        <title>The Sorghum bicolor reference genome: improved assembly, gene annotations, a transcriptome atlas, and signatures of genome organization.</title>
        <authorList>
            <person name="McCormick R.F."/>
            <person name="Truong S.K."/>
            <person name="Sreedasyam A."/>
            <person name="Jenkins J."/>
            <person name="Shu S."/>
            <person name="Sims D."/>
            <person name="Kennedy M."/>
            <person name="Amirebrahimi M."/>
            <person name="Weers B.D."/>
            <person name="McKinley B."/>
            <person name="Mattison A."/>
            <person name="Morishige D.T."/>
            <person name="Grimwood J."/>
            <person name="Schmutz J."/>
            <person name="Mullet J.E."/>
        </authorList>
    </citation>
    <scope>NUCLEOTIDE SEQUENCE [LARGE SCALE GENOMIC DNA]</scope>
    <source>
        <strain evidence="3">cv. BTx623</strain>
    </source>
</reference>
<sequence length="756" mass="85291">MPVPRTHPAPRERPPIRLRKPSLATIRRIARAIPRRSLQFKIVQELGFSFIFHLPSRLFIDKKLLAWLLLSLDTDSSVFTIDPLAPIPFSLSQVRSILGLPDGTDISSIETPRAIDDIRSEVAKILWYDSVPEEVSIARAQRVLDALSAKSSLSDVEMVAFRAAMIIAVVGNFFSARVGSTQVDPDVLRAIVVPNHDTRIDWGLYAFDVVKDCADSVKRELFSVRRPSAIELYGCSSLVTITYLMNTASPQPDRWAAMFPQIRHFTHPVLSRLDELDKVRRLSVDFMEIHARWPSGRTASPSVLEVGHPLSVFPTPYRSFVVTTFDGTPELAVPLLPTPLSTPEPRKLDTLLQAAGFVQSSDLDDKENLKHSPSVSVKRKRYDDSTSSPAILDKSPDRINLPTICTDNPTPSMVLGFTSKHANPPLIHSTSPGPLFDHTPRSAPRGFDLNRRPHEICIETNEVEVIVIEDSDSPQTPRPPHRIVVQARILNHDRDMWMYKMVTTTRLHKFTLFRDWVIFPPFIKATLTGSELIDQFKTNKPVSAKVMAAAMALFMEIDAQISINATTTTRRLFLPPGWATDCISGNSDEELTAAWAAFFAPPYLFANILDYNLVIAPLLFGDQWVCLGFDMDRKHVTIFHPGKPLAVQRTFVGQWYPHVHKMLLGLNLAHGPNFPSRVTPVDQWKIEFHCWDGRLTAKWFHGYAVAVFALLFDGFRAGTQILAPDYPYSEKWTLCRLLLDRPMNPLRAEEWFALSY</sequence>
<keyword evidence="3" id="KW-1185">Reference proteome</keyword>
<protein>
    <submittedName>
        <fullName evidence="2">Uncharacterized protein</fullName>
    </submittedName>
</protein>
<accession>A0A1Z5R645</accession>
<dbReference type="Gramene" id="OQU79197">
    <property type="protein sequence ID" value="OQU79197"/>
    <property type="gene ID" value="SORBI_3008G108950"/>
</dbReference>
<reference evidence="2 3" key="1">
    <citation type="journal article" date="2009" name="Nature">
        <title>The Sorghum bicolor genome and the diversification of grasses.</title>
        <authorList>
            <person name="Paterson A.H."/>
            <person name="Bowers J.E."/>
            <person name="Bruggmann R."/>
            <person name="Dubchak I."/>
            <person name="Grimwood J."/>
            <person name="Gundlach H."/>
            <person name="Haberer G."/>
            <person name="Hellsten U."/>
            <person name="Mitros T."/>
            <person name="Poliakov A."/>
            <person name="Schmutz J."/>
            <person name="Spannagl M."/>
            <person name="Tang H."/>
            <person name="Wang X."/>
            <person name="Wicker T."/>
            <person name="Bharti A.K."/>
            <person name="Chapman J."/>
            <person name="Feltus F.A."/>
            <person name="Gowik U."/>
            <person name="Grigoriev I.V."/>
            <person name="Lyons E."/>
            <person name="Maher C.A."/>
            <person name="Martis M."/>
            <person name="Narechania A."/>
            <person name="Otillar R.P."/>
            <person name="Penning B.W."/>
            <person name="Salamov A.A."/>
            <person name="Wang Y."/>
            <person name="Zhang L."/>
            <person name="Carpita N.C."/>
            <person name="Freeling M."/>
            <person name="Gingle A.R."/>
            <person name="Hash C.T."/>
            <person name="Keller B."/>
            <person name="Klein P."/>
            <person name="Kresovich S."/>
            <person name="McCann M.C."/>
            <person name="Ming R."/>
            <person name="Peterson D.G."/>
            <person name="Mehboob-ur-Rahman"/>
            <person name="Ware D."/>
            <person name="Westhoff P."/>
            <person name="Mayer K.F."/>
            <person name="Messing J."/>
            <person name="Rokhsar D.S."/>
        </authorList>
    </citation>
    <scope>NUCLEOTIDE SEQUENCE [LARGE SCALE GENOMIC DNA]</scope>
    <source>
        <strain evidence="3">cv. BTx623</strain>
    </source>
</reference>
<name>A0A1Z5R645_SORBI</name>
<dbReference type="AlphaFoldDB" id="A0A1Z5R645"/>
<evidence type="ECO:0000256" key="1">
    <source>
        <dbReference type="SAM" id="MobiDB-lite"/>
    </source>
</evidence>
<feature type="region of interest" description="Disordered" evidence="1">
    <location>
        <begin position="363"/>
        <end position="395"/>
    </location>
</feature>
<dbReference type="EMBL" id="CM000767">
    <property type="protein sequence ID" value="OQU79197.1"/>
    <property type="molecule type" value="Genomic_DNA"/>
</dbReference>
<proteinExistence type="predicted"/>